<dbReference type="EMBL" id="OZ034820">
    <property type="protein sequence ID" value="CAL1402564.1"/>
    <property type="molecule type" value="Genomic_DNA"/>
</dbReference>
<dbReference type="GO" id="GO:0033612">
    <property type="term" value="F:receptor serine/threonine kinase binding"/>
    <property type="evidence" value="ECO:0007669"/>
    <property type="project" value="InterPro"/>
</dbReference>
<dbReference type="AlphaFoldDB" id="A0AAV2FXB0"/>
<feature type="compositionally biased region" description="Basic residues" evidence="1">
    <location>
        <begin position="39"/>
        <end position="52"/>
    </location>
</feature>
<evidence type="ECO:0000256" key="1">
    <source>
        <dbReference type="SAM" id="MobiDB-lite"/>
    </source>
</evidence>
<dbReference type="PANTHER" id="PTHR35301">
    <property type="entry name" value="CLAVATA3/ESR (CLE)-RELATED PROTEIN 41-RELATED"/>
    <property type="match status" value="1"/>
</dbReference>
<feature type="region of interest" description="Disordered" evidence="1">
    <location>
        <begin position="39"/>
        <end position="84"/>
    </location>
</feature>
<evidence type="ECO:0000313" key="3">
    <source>
        <dbReference type="Proteomes" id="UP001497516"/>
    </source>
</evidence>
<dbReference type="InterPro" id="IPR037495">
    <property type="entry name" value="CLE41/42/44"/>
</dbReference>
<reference evidence="2 3" key="1">
    <citation type="submission" date="2024-04" db="EMBL/GenBank/DDBJ databases">
        <authorList>
            <person name="Fracassetti M."/>
        </authorList>
    </citation>
    <scope>NUCLEOTIDE SEQUENCE [LARGE SCALE GENOMIC DNA]</scope>
</reference>
<dbReference type="GO" id="GO:0048046">
    <property type="term" value="C:apoplast"/>
    <property type="evidence" value="ECO:0007669"/>
    <property type="project" value="TreeGrafter"/>
</dbReference>
<name>A0AAV2FXB0_9ROSI</name>
<accession>A0AAV2FXB0</accession>
<evidence type="ECO:0000313" key="2">
    <source>
        <dbReference type="EMBL" id="CAL1402564.1"/>
    </source>
</evidence>
<proteinExistence type="predicted"/>
<dbReference type="GO" id="GO:0010089">
    <property type="term" value="P:xylem development"/>
    <property type="evidence" value="ECO:0007669"/>
    <property type="project" value="InterPro"/>
</dbReference>
<sequence length="84" mass="9257">MVVHLEITTAAAAVDDPKVKVGLHISAVVIRDQTRFHFHGSSRRSGRFRPRRTPLPWQEKGSSSAMFNASAHEVPSGPNPISNR</sequence>
<dbReference type="PANTHER" id="PTHR35301:SF3">
    <property type="entry name" value="CLE03 PROTEIN"/>
    <property type="match status" value="1"/>
</dbReference>
<gene>
    <name evidence="2" type="ORF">LTRI10_LOCUS42553</name>
</gene>
<protein>
    <submittedName>
        <fullName evidence="2">Uncharacterized protein</fullName>
    </submittedName>
</protein>
<keyword evidence="3" id="KW-1185">Reference proteome</keyword>
<dbReference type="Proteomes" id="UP001497516">
    <property type="component" value="Chromosome 7"/>
</dbReference>
<organism evidence="2 3">
    <name type="scientific">Linum trigynum</name>
    <dbReference type="NCBI Taxonomy" id="586398"/>
    <lineage>
        <taxon>Eukaryota</taxon>
        <taxon>Viridiplantae</taxon>
        <taxon>Streptophyta</taxon>
        <taxon>Embryophyta</taxon>
        <taxon>Tracheophyta</taxon>
        <taxon>Spermatophyta</taxon>
        <taxon>Magnoliopsida</taxon>
        <taxon>eudicotyledons</taxon>
        <taxon>Gunneridae</taxon>
        <taxon>Pentapetalae</taxon>
        <taxon>rosids</taxon>
        <taxon>fabids</taxon>
        <taxon>Malpighiales</taxon>
        <taxon>Linaceae</taxon>
        <taxon>Linum</taxon>
    </lineage>
</organism>